<protein>
    <submittedName>
        <fullName evidence="3">Zona pellucida sperm-binding protein 3-like</fullName>
    </submittedName>
</protein>
<dbReference type="InterPro" id="IPR001507">
    <property type="entry name" value="ZP_dom"/>
</dbReference>
<reference evidence="3" key="1">
    <citation type="submission" date="2020-07" db="EMBL/GenBank/DDBJ databases">
        <title>Clarias magur genome sequencing, assembly and annotation.</title>
        <authorList>
            <person name="Kushwaha B."/>
            <person name="Kumar R."/>
            <person name="Das P."/>
            <person name="Joshi C.G."/>
            <person name="Kumar D."/>
            <person name="Nagpure N.S."/>
            <person name="Pandey M."/>
            <person name="Agarwal S."/>
            <person name="Srivastava S."/>
            <person name="Singh M."/>
            <person name="Sahoo L."/>
            <person name="Jayasankar P."/>
            <person name="Meher P.K."/>
            <person name="Koringa P.G."/>
            <person name="Iquebal M.A."/>
            <person name="Das S.P."/>
            <person name="Bit A."/>
            <person name="Patnaik S."/>
            <person name="Patel N."/>
            <person name="Shah T.M."/>
            <person name="Hinsu A."/>
            <person name="Jena J.K."/>
        </authorList>
    </citation>
    <scope>NUCLEOTIDE SEQUENCE</scope>
    <source>
        <strain evidence="3">CIFAMagur01</strain>
        <tissue evidence="3">Testis</tissue>
    </source>
</reference>
<feature type="non-terminal residue" evidence="3">
    <location>
        <position position="1"/>
    </location>
</feature>
<dbReference type="OrthoDB" id="9928644at2759"/>
<accession>A0A8J4UPD4</accession>
<feature type="domain" description="ZP" evidence="2">
    <location>
        <begin position="4"/>
        <end position="247"/>
    </location>
</feature>
<evidence type="ECO:0000313" key="3">
    <source>
        <dbReference type="EMBL" id="KAF5900952.1"/>
    </source>
</evidence>
<dbReference type="Gene3D" id="2.60.40.3210">
    <property type="entry name" value="Zona pellucida, ZP-N domain"/>
    <property type="match status" value="1"/>
</dbReference>
<comment type="caution">
    <text evidence="3">The sequence shown here is derived from an EMBL/GenBank/DDBJ whole genome shotgun (WGS) entry which is preliminary data.</text>
</comment>
<name>A0A8J4UPD4_CLAMG</name>
<dbReference type="PROSITE" id="PS51034">
    <property type="entry name" value="ZP_2"/>
    <property type="match status" value="1"/>
</dbReference>
<dbReference type="InterPro" id="IPR042235">
    <property type="entry name" value="ZP-C_dom"/>
</dbReference>
<evidence type="ECO:0000256" key="1">
    <source>
        <dbReference type="ARBA" id="ARBA00023157"/>
    </source>
</evidence>
<dbReference type="SMART" id="SM00241">
    <property type="entry name" value="ZP"/>
    <property type="match status" value="1"/>
</dbReference>
<dbReference type="Pfam" id="PF00100">
    <property type="entry name" value="Zona_pellucida"/>
    <property type="match status" value="1"/>
</dbReference>
<dbReference type="Proteomes" id="UP000727407">
    <property type="component" value="Unassembled WGS sequence"/>
</dbReference>
<sequence>IQVKCRPHSLVVTWRVTESLTETPFKLLLGDCFPSKFTPTADGGGEAVFHYHFSNCRFRKKETPEELIYENELTFRPLTKSESARLVYHIKCVSERPFPVVKPAFGVLQGEGELTFHMGLLNGDLSGPALSNSFALGSFINIWASVVQQAHQPLTLFLEECVASNSLALEPQSWTYPIISNKGCLVDAKTGSSRFLPRNQSSTLVLQLQTFKFMTEKEVYIHCKLVAWDPDDLNEENKACNYNKSTGKWELLDDPFQNDLCRCCDYDCSQQITDSTL</sequence>
<dbReference type="PANTHER" id="PTHR11576">
    <property type="entry name" value="ZONA PELLUCIDA SPERM-BINDING PROTEIN 3"/>
    <property type="match status" value="1"/>
</dbReference>
<dbReference type="FunFam" id="2.60.40.4100:FF:000002">
    <property type="entry name" value="Zona pellucida sperm-binding protein 3"/>
    <property type="match status" value="1"/>
</dbReference>
<feature type="non-terminal residue" evidence="3">
    <location>
        <position position="277"/>
    </location>
</feature>
<dbReference type="AlphaFoldDB" id="A0A8J4UPD4"/>
<dbReference type="InterPro" id="IPR055355">
    <property type="entry name" value="ZP-C"/>
</dbReference>
<dbReference type="PANTHER" id="PTHR11576:SF3">
    <property type="entry name" value="SI:CH211-14A17.6-RELATED"/>
    <property type="match status" value="1"/>
</dbReference>
<evidence type="ECO:0000259" key="2">
    <source>
        <dbReference type="PROSITE" id="PS51034"/>
    </source>
</evidence>
<keyword evidence="1" id="KW-1015">Disulfide bond</keyword>
<proteinExistence type="predicted"/>
<dbReference type="GO" id="GO:0007339">
    <property type="term" value="P:binding of sperm to zona pellucida"/>
    <property type="evidence" value="ECO:0007669"/>
    <property type="project" value="TreeGrafter"/>
</dbReference>
<keyword evidence="4" id="KW-1185">Reference proteome</keyword>
<dbReference type="EMBL" id="QNUK01000123">
    <property type="protein sequence ID" value="KAF5900952.1"/>
    <property type="molecule type" value="Genomic_DNA"/>
</dbReference>
<dbReference type="GO" id="GO:0031012">
    <property type="term" value="C:extracellular matrix"/>
    <property type="evidence" value="ECO:0007669"/>
    <property type="project" value="TreeGrafter"/>
</dbReference>
<organism evidence="3 4">
    <name type="scientific">Clarias magur</name>
    <name type="common">Asian catfish</name>
    <name type="synonym">Macropteronotus magur</name>
    <dbReference type="NCBI Taxonomy" id="1594786"/>
    <lineage>
        <taxon>Eukaryota</taxon>
        <taxon>Metazoa</taxon>
        <taxon>Chordata</taxon>
        <taxon>Craniata</taxon>
        <taxon>Vertebrata</taxon>
        <taxon>Euteleostomi</taxon>
        <taxon>Actinopterygii</taxon>
        <taxon>Neopterygii</taxon>
        <taxon>Teleostei</taxon>
        <taxon>Ostariophysi</taxon>
        <taxon>Siluriformes</taxon>
        <taxon>Clariidae</taxon>
        <taxon>Clarias</taxon>
    </lineage>
</organism>
<dbReference type="GO" id="GO:0032190">
    <property type="term" value="F:acrosin binding"/>
    <property type="evidence" value="ECO:0007669"/>
    <property type="project" value="TreeGrafter"/>
</dbReference>
<dbReference type="GO" id="GO:2000344">
    <property type="term" value="P:positive regulation of acrosome reaction"/>
    <property type="evidence" value="ECO:0007669"/>
    <property type="project" value="TreeGrafter"/>
</dbReference>
<gene>
    <name evidence="3" type="ORF">DAT39_009343</name>
</gene>
<dbReference type="GO" id="GO:0035803">
    <property type="term" value="P:egg coat formation"/>
    <property type="evidence" value="ECO:0007669"/>
    <property type="project" value="TreeGrafter"/>
</dbReference>
<dbReference type="Gene3D" id="2.60.40.4100">
    <property type="entry name" value="Zona pellucida, ZP-C domain"/>
    <property type="match status" value="1"/>
</dbReference>
<evidence type="ECO:0000313" key="4">
    <source>
        <dbReference type="Proteomes" id="UP000727407"/>
    </source>
</evidence>